<proteinExistence type="predicted"/>
<feature type="chain" id="PRO_5034776391" description="Transmembrane protein" evidence="2">
    <location>
        <begin position="19"/>
        <end position="579"/>
    </location>
</feature>
<accession>A0A8H2XCN1</accession>
<dbReference type="EMBL" id="CAJMWW010000078">
    <property type="protein sequence ID" value="CAE6423675.1"/>
    <property type="molecule type" value="Genomic_DNA"/>
</dbReference>
<evidence type="ECO:0000256" key="2">
    <source>
        <dbReference type="SAM" id="SignalP"/>
    </source>
</evidence>
<evidence type="ECO:0000313" key="3">
    <source>
        <dbReference type="EMBL" id="CAE6423675.1"/>
    </source>
</evidence>
<dbReference type="AlphaFoldDB" id="A0A8H2XCN1"/>
<feature type="signal peptide" evidence="2">
    <location>
        <begin position="1"/>
        <end position="18"/>
    </location>
</feature>
<gene>
    <name evidence="3" type="ORF">RDB_LOCUS50985</name>
</gene>
<name>A0A8H2XCN1_9AGAM</name>
<keyword evidence="2" id="KW-0732">Signal</keyword>
<sequence length="579" mass="64889">MRLLTIYLSIMLFSLVAASTHSPDARESTITTTSSNKLEIHFHGAIETINIVYPPSEEPISHPRPSNAQLTLPQLGLHILGIAVTAILLVSAACLLWKHLNGAQTGDRSHSRRQTGRSEAVSGPTPGEDGPLQHDSDQVKPPPRRRLSAAVVFADNASHSNPPPRRFTDPLPPLIEEPEELDNCTNQGLSTPGGNRFQRLVATGRHVLRTWSWPPINQPDSAVICLSVRSPDPRSLRRSLYKGSGDLGSHLALDQCVFFVVGVDTPGHEDAENDTKYLQQMFESPAHGSPPRYKCIHGSNATRDKIHKTIYKLLGEAQAALTPPRMFMLFTGTGDENNMMCLFKDESLSESDLNDWLSPFIDRINEPSVSMLFDICREAISRLAVISQSVEMAWSCSVGEFAFAIRFSKREDKLFPRSIFLIAIFLAAHHTNVHNQDDHFFQEAFALHIKQLSEFIRLAYDKWHRDRCPRCPADRLCDPPVAQNPDLRHARRAVTNLGMLIATHFPQHAREVFVEVERRMQEGGFPRRLCPLPDPSASQSNRRDGKHLEPYTTPRAKGRLASVESSHWLQAHYSHLQNS</sequence>
<comment type="caution">
    <text evidence="3">The sequence shown here is derived from an EMBL/GenBank/DDBJ whole genome shotgun (WGS) entry which is preliminary data.</text>
</comment>
<protein>
    <recommendedName>
        <fullName evidence="5">Transmembrane protein</fullName>
    </recommendedName>
</protein>
<dbReference type="Proteomes" id="UP000663841">
    <property type="component" value="Unassembled WGS sequence"/>
</dbReference>
<feature type="region of interest" description="Disordered" evidence="1">
    <location>
        <begin position="525"/>
        <end position="562"/>
    </location>
</feature>
<reference evidence="3" key="1">
    <citation type="submission" date="2021-01" db="EMBL/GenBank/DDBJ databases">
        <authorList>
            <person name="Kaushik A."/>
        </authorList>
    </citation>
    <scope>NUCLEOTIDE SEQUENCE</scope>
    <source>
        <strain evidence="3">AG3-T5</strain>
    </source>
</reference>
<evidence type="ECO:0008006" key="5">
    <source>
        <dbReference type="Google" id="ProtNLM"/>
    </source>
</evidence>
<evidence type="ECO:0000256" key="1">
    <source>
        <dbReference type="SAM" id="MobiDB-lite"/>
    </source>
</evidence>
<organism evidence="3 4">
    <name type="scientific">Rhizoctonia solani</name>
    <dbReference type="NCBI Taxonomy" id="456999"/>
    <lineage>
        <taxon>Eukaryota</taxon>
        <taxon>Fungi</taxon>
        <taxon>Dikarya</taxon>
        <taxon>Basidiomycota</taxon>
        <taxon>Agaricomycotina</taxon>
        <taxon>Agaricomycetes</taxon>
        <taxon>Cantharellales</taxon>
        <taxon>Ceratobasidiaceae</taxon>
        <taxon>Rhizoctonia</taxon>
    </lineage>
</organism>
<feature type="region of interest" description="Disordered" evidence="1">
    <location>
        <begin position="104"/>
        <end position="145"/>
    </location>
</feature>
<evidence type="ECO:0000313" key="4">
    <source>
        <dbReference type="Proteomes" id="UP000663841"/>
    </source>
</evidence>